<dbReference type="Proteomes" id="UP000465622">
    <property type="component" value="Chromosome"/>
</dbReference>
<evidence type="ECO:0000313" key="1">
    <source>
        <dbReference type="EMBL" id="BBX38018.1"/>
    </source>
</evidence>
<name>A0ABM7I523_MYCME</name>
<protein>
    <submittedName>
        <fullName evidence="1">Uncharacterized protein</fullName>
    </submittedName>
</protein>
<sequence>MRYDPDACRLELTSRNLNALLDKLDDPQSARAIGSPCGRGTVRAVEDVDRTSTDTSGGVVTVTRSELVALRAGETVTVGEVNVVPVPDAAHYANRPAGDVFMPSSGEWRVGAVVTPDRLRHICEVCGRDEILTPAEAFDAGWDYPPKQGVFGVISPRCCPDCPNNKTVWWALMMDGFTEDMLSDQQHAVVARILDEPGSIMVMKS</sequence>
<accession>A0ABM7I523</accession>
<dbReference type="EMBL" id="AP022567">
    <property type="protein sequence ID" value="BBX38018.1"/>
    <property type="molecule type" value="Genomic_DNA"/>
</dbReference>
<evidence type="ECO:0000313" key="2">
    <source>
        <dbReference type="Proteomes" id="UP000465622"/>
    </source>
</evidence>
<keyword evidence="2" id="KW-1185">Reference proteome</keyword>
<gene>
    <name evidence="1" type="ORF">MMAGJ_73000</name>
</gene>
<reference evidence="1 2" key="1">
    <citation type="journal article" date="2019" name="Emerg. Microbes Infect.">
        <title>Comprehensive subspecies identification of 175 nontuberculous mycobacteria species based on 7547 genomic profiles.</title>
        <authorList>
            <person name="Matsumoto Y."/>
            <person name="Kinjo T."/>
            <person name="Motooka D."/>
            <person name="Nabeya D."/>
            <person name="Jung N."/>
            <person name="Uechi K."/>
            <person name="Horii T."/>
            <person name="Iida T."/>
            <person name="Fujita J."/>
            <person name="Nakamura S."/>
        </authorList>
    </citation>
    <scope>NUCLEOTIDE SEQUENCE [LARGE SCALE GENOMIC DNA]</scope>
    <source>
        <strain evidence="1 2">JCM 12375</strain>
    </source>
</reference>
<organism evidence="1 2">
    <name type="scientific">Mycolicibacterium mageritense</name>
    <name type="common">Mycobacterium mageritense</name>
    <dbReference type="NCBI Taxonomy" id="53462"/>
    <lineage>
        <taxon>Bacteria</taxon>
        <taxon>Bacillati</taxon>
        <taxon>Actinomycetota</taxon>
        <taxon>Actinomycetes</taxon>
        <taxon>Mycobacteriales</taxon>
        <taxon>Mycobacteriaceae</taxon>
        <taxon>Mycolicibacterium</taxon>
    </lineage>
</organism>
<proteinExistence type="predicted"/>
<dbReference type="RefSeq" id="WP_407663299.1">
    <property type="nucleotide sequence ID" value="NZ_AP022567.1"/>
</dbReference>